<dbReference type="GO" id="GO:0008168">
    <property type="term" value="F:methyltransferase activity"/>
    <property type="evidence" value="ECO:0007669"/>
    <property type="project" value="UniProtKB-UniRule"/>
</dbReference>
<dbReference type="GO" id="GO:0005802">
    <property type="term" value="C:trans-Golgi network"/>
    <property type="evidence" value="ECO:0007669"/>
    <property type="project" value="TreeGrafter"/>
</dbReference>
<keyword evidence="4" id="KW-0812">Transmembrane</keyword>
<dbReference type="InterPro" id="IPR004159">
    <property type="entry name" value="Put_SAM_MeTrfase"/>
</dbReference>
<keyword evidence="6" id="KW-1185">Reference proteome</keyword>
<feature type="non-terminal residue" evidence="5">
    <location>
        <position position="1"/>
    </location>
</feature>
<evidence type="ECO:0000313" key="6">
    <source>
        <dbReference type="Proteomes" id="UP000265520"/>
    </source>
</evidence>
<protein>
    <recommendedName>
        <fullName evidence="4">Methyltransferase</fullName>
        <ecNumber evidence="4">2.1.1.-</ecNumber>
    </recommendedName>
</protein>
<evidence type="ECO:0000256" key="4">
    <source>
        <dbReference type="RuleBase" id="RU366043"/>
    </source>
</evidence>
<keyword evidence="4" id="KW-0735">Signal-anchor</keyword>
<accession>A0A392S479</accession>
<proteinExistence type="inferred from homology"/>
<evidence type="ECO:0000313" key="5">
    <source>
        <dbReference type="EMBL" id="MCI43701.1"/>
    </source>
</evidence>
<comment type="caution">
    <text evidence="5">The sequence shown here is derived from an EMBL/GenBank/DDBJ whole genome shotgun (WGS) entry which is preliminary data.</text>
</comment>
<dbReference type="EMBL" id="LXQA010320987">
    <property type="protein sequence ID" value="MCI43701.1"/>
    <property type="molecule type" value="Genomic_DNA"/>
</dbReference>
<dbReference type="AlphaFoldDB" id="A0A392S479"/>
<organism evidence="5 6">
    <name type="scientific">Trifolium medium</name>
    <dbReference type="NCBI Taxonomy" id="97028"/>
    <lineage>
        <taxon>Eukaryota</taxon>
        <taxon>Viridiplantae</taxon>
        <taxon>Streptophyta</taxon>
        <taxon>Embryophyta</taxon>
        <taxon>Tracheophyta</taxon>
        <taxon>Spermatophyta</taxon>
        <taxon>Magnoliopsida</taxon>
        <taxon>eudicotyledons</taxon>
        <taxon>Gunneridae</taxon>
        <taxon>Pentapetalae</taxon>
        <taxon>rosids</taxon>
        <taxon>fabids</taxon>
        <taxon>Fabales</taxon>
        <taxon>Fabaceae</taxon>
        <taxon>Papilionoideae</taxon>
        <taxon>50 kb inversion clade</taxon>
        <taxon>NPAAA clade</taxon>
        <taxon>Hologalegina</taxon>
        <taxon>IRL clade</taxon>
        <taxon>Trifolieae</taxon>
        <taxon>Trifolium</taxon>
    </lineage>
</organism>
<keyword evidence="2 4" id="KW-0808">Transferase</keyword>
<sequence length="53" mass="6299">KQIWYDNVPYPKLVEYKKDQHWVVKSGENLKFPGGGTQFKDGVDHYIEFIEKV</sequence>
<comment type="subcellular location">
    <subcellularLocation>
        <location evidence="4">Membrane</location>
        <topology evidence="4">Single-pass type II membrane protein</topology>
    </subcellularLocation>
</comment>
<keyword evidence="1 4" id="KW-0489">Methyltransferase</keyword>
<comment type="similarity">
    <text evidence="4">Belongs to the methyltransferase superfamily.</text>
</comment>
<dbReference type="Pfam" id="PF03141">
    <property type="entry name" value="Methyltransf_29"/>
    <property type="match status" value="1"/>
</dbReference>
<reference evidence="5 6" key="1">
    <citation type="journal article" date="2018" name="Front. Plant Sci.">
        <title>Red Clover (Trifolium pratense) and Zigzag Clover (T. medium) - A Picture of Genomic Similarities and Differences.</title>
        <authorList>
            <person name="Dluhosova J."/>
            <person name="Istvanek J."/>
            <person name="Nedelnik J."/>
            <person name="Repkova J."/>
        </authorList>
    </citation>
    <scope>NUCLEOTIDE SEQUENCE [LARGE SCALE GENOMIC DNA]</scope>
    <source>
        <strain evidence="6">cv. 10/8</strain>
        <tissue evidence="5">Leaf</tissue>
    </source>
</reference>
<dbReference type="GO" id="GO:0032259">
    <property type="term" value="P:methylation"/>
    <property type="evidence" value="ECO:0007669"/>
    <property type="project" value="UniProtKB-KW"/>
</dbReference>
<dbReference type="EC" id="2.1.1.-" evidence="4"/>
<name>A0A392S479_9FABA</name>
<dbReference type="PANTHER" id="PTHR10108:SF1123">
    <property type="entry name" value="METHYLTRANSFERASE"/>
    <property type="match status" value="1"/>
</dbReference>
<keyword evidence="3 4" id="KW-0325">Glycoprotein</keyword>
<dbReference type="GO" id="GO:0005768">
    <property type="term" value="C:endosome"/>
    <property type="evidence" value="ECO:0007669"/>
    <property type="project" value="TreeGrafter"/>
</dbReference>
<dbReference type="Proteomes" id="UP000265520">
    <property type="component" value="Unassembled WGS sequence"/>
</dbReference>
<dbReference type="PANTHER" id="PTHR10108">
    <property type="entry name" value="SAM-DEPENDENT METHYLTRANSFERASE"/>
    <property type="match status" value="1"/>
</dbReference>
<evidence type="ECO:0000256" key="1">
    <source>
        <dbReference type="ARBA" id="ARBA00022603"/>
    </source>
</evidence>
<evidence type="ECO:0000256" key="2">
    <source>
        <dbReference type="ARBA" id="ARBA00022679"/>
    </source>
</evidence>
<evidence type="ECO:0000256" key="3">
    <source>
        <dbReference type="ARBA" id="ARBA00023180"/>
    </source>
</evidence>
<dbReference type="GO" id="GO:0016020">
    <property type="term" value="C:membrane"/>
    <property type="evidence" value="ECO:0007669"/>
    <property type="project" value="UniProtKB-SubCell"/>
</dbReference>